<protein>
    <recommendedName>
        <fullName evidence="3">MORN repeat variant</fullName>
    </recommendedName>
</protein>
<dbReference type="RefSeq" id="WP_168137082.1">
    <property type="nucleotide sequence ID" value="NZ_JAAVJR010000001.1"/>
</dbReference>
<dbReference type="Gene3D" id="3.90.930.1">
    <property type="match status" value="1"/>
</dbReference>
<evidence type="ECO:0008006" key="3">
    <source>
        <dbReference type="Google" id="ProtNLM"/>
    </source>
</evidence>
<reference evidence="1 2" key="1">
    <citation type="submission" date="2020-03" db="EMBL/GenBank/DDBJ databases">
        <title>Salinimicrobium sp. nov, isolated from SCS.</title>
        <authorList>
            <person name="Cao W.R."/>
        </authorList>
    </citation>
    <scope>NUCLEOTIDE SEQUENCE [LARGE SCALE GENOMIC DNA]</scope>
    <source>
        <strain evidence="2">J15B91</strain>
    </source>
</reference>
<evidence type="ECO:0000313" key="2">
    <source>
        <dbReference type="Proteomes" id="UP000703674"/>
    </source>
</evidence>
<organism evidence="1 2">
    <name type="scientific">Salinimicrobium oceani</name>
    <dbReference type="NCBI Taxonomy" id="2722702"/>
    <lineage>
        <taxon>Bacteria</taxon>
        <taxon>Pseudomonadati</taxon>
        <taxon>Bacteroidota</taxon>
        <taxon>Flavobacteriia</taxon>
        <taxon>Flavobacteriales</taxon>
        <taxon>Flavobacteriaceae</taxon>
        <taxon>Salinimicrobium</taxon>
    </lineage>
</organism>
<dbReference type="Proteomes" id="UP000703674">
    <property type="component" value="Unassembled WGS sequence"/>
</dbReference>
<dbReference type="PROSITE" id="PS51257">
    <property type="entry name" value="PROKAR_LIPOPROTEIN"/>
    <property type="match status" value="1"/>
</dbReference>
<keyword evidence="2" id="KW-1185">Reference proteome</keyword>
<sequence>MFKNYFLPLLLSATVFLTSCEKEDNVPQPDYSIGSTSHFELLDQHGNGWIKQGRYQLSGAPTAEFQYYENGYIRTAKVYASYPQQHLYMEVSRSEDNKPLWSKYYHPDGALWFETEYKNGLPSIKKVYSEAGTAIHTYTDGELNKVEFTAADGSSSVTTTYNQTGENRNVTITRNGETVLDENYAYREQVGAGIHTASHVPAANPFGAAEPSYFSLNQSFSQSPSWENAADPIGYMFPYRLFHEFYYPGNYFATRFAVSTELYQSVIEQYPVTERGVLIGGGKYEDGYEAFSNNWAVRDSLAKVYEADPELYKLKYGNEYIEKVGYGKIFFVIGALRNLPTNSDVAEDIKTIARKKMAAMIGGSSGITREEQEKLDQVWFEIKFFSTLKAHRNGVVITAPDDYANALEEVNTGELSVIQLKYTSVENL</sequence>
<accession>A0ABX1CUK9</accession>
<comment type="caution">
    <text evidence="1">The sequence shown here is derived from an EMBL/GenBank/DDBJ whole genome shotgun (WGS) entry which is preliminary data.</text>
</comment>
<name>A0ABX1CUK9_9FLAO</name>
<dbReference type="EMBL" id="JAAVJR010000001">
    <property type="protein sequence ID" value="NJW51957.1"/>
    <property type="molecule type" value="Genomic_DNA"/>
</dbReference>
<gene>
    <name evidence="1" type="ORF">HC175_03405</name>
</gene>
<proteinExistence type="predicted"/>
<evidence type="ECO:0000313" key="1">
    <source>
        <dbReference type="EMBL" id="NJW51957.1"/>
    </source>
</evidence>